<feature type="transmembrane region" description="Helical" evidence="1">
    <location>
        <begin position="6"/>
        <end position="28"/>
    </location>
</feature>
<keyword evidence="1" id="KW-1133">Transmembrane helix</keyword>
<feature type="transmembrane region" description="Helical" evidence="1">
    <location>
        <begin position="342"/>
        <end position="360"/>
    </location>
</feature>
<dbReference type="EMBL" id="DYXE01000047">
    <property type="protein sequence ID" value="HJH49586.1"/>
    <property type="molecule type" value="Genomic_DNA"/>
</dbReference>
<sequence>MLSNGYILILIWVGVLGALTVMAPEWIYRTEFVNGEKVRRVTPLFAVVAVLPLVIWAGFRGYVGDTGAYIQAFREMPSSISGISSYMDGITKDHGFYFVSALIKCLIGNRNTVYFVIGAFVQCFLLFRIYRKYSSSYVVSLFLFIASTDYISWIFNGMRQFVAVTITIACFPWIVEKKYVRAIIVILIASLFHQSALLVIPFVFIVQGKAWNKKTILFILAVIVAVIFADRFTDILDNMLAETQYQNVVSDWEQFQDDGTNILRVLVYSIPAILSLIGLKYIRKEDDPVINICTNMSIASTGFYVVSMFTSGIFIGRLPIYFSLYSYILLPWEIRQMFTKRSAQIIYWIMIAAYLAFYYYQNHFAWGLI</sequence>
<organism evidence="2 3">
    <name type="scientific">Merdimonas faecis</name>
    <dbReference type="NCBI Taxonomy" id="1653435"/>
    <lineage>
        <taxon>Bacteria</taxon>
        <taxon>Bacillati</taxon>
        <taxon>Bacillota</taxon>
        <taxon>Clostridia</taxon>
        <taxon>Lachnospirales</taxon>
        <taxon>Lachnospiraceae</taxon>
        <taxon>Merdimonas</taxon>
    </lineage>
</organism>
<evidence type="ECO:0000256" key="1">
    <source>
        <dbReference type="SAM" id="Phobius"/>
    </source>
</evidence>
<keyword evidence="1" id="KW-0812">Transmembrane</keyword>
<keyword evidence="1" id="KW-0472">Membrane</keyword>
<evidence type="ECO:0000313" key="2">
    <source>
        <dbReference type="EMBL" id="HJH49586.1"/>
    </source>
</evidence>
<dbReference type="InterPro" id="IPR049458">
    <property type="entry name" value="EpsG-like"/>
</dbReference>
<feature type="transmembrane region" description="Helical" evidence="1">
    <location>
        <begin position="312"/>
        <end position="330"/>
    </location>
</feature>
<gene>
    <name evidence="2" type="ORF">K8V39_04915</name>
</gene>
<dbReference type="Pfam" id="PF14897">
    <property type="entry name" value="EpsG"/>
    <property type="match status" value="1"/>
</dbReference>
<reference evidence="2" key="2">
    <citation type="submission" date="2021-09" db="EMBL/GenBank/DDBJ databases">
        <authorList>
            <person name="Gilroy R."/>
        </authorList>
    </citation>
    <scope>NUCLEOTIDE SEQUENCE</scope>
    <source>
        <strain evidence="2">USAMLcec4-12693</strain>
    </source>
</reference>
<dbReference type="RefSeq" id="WP_277271841.1">
    <property type="nucleotide sequence ID" value="NZ_DYXE01000047.1"/>
</dbReference>
<feature type="transmembrane region" description="Helical" evidence="1">
    <location>
        <begin position="262"/>
        <end position="282"/>
    </location>
</feature>
<evidence type="ECO:0000313" key="3">
    <source>
        <dbReference type="Proteomes" id="UP000813420"/>
    </source>
</evidence>
<feature type="transmembrane region" description="Helical" evidence="1">
    <location>
        <begin position="112"/>
        <end position="130"/>
    </location>
</feature>
<accession>A0A9D2VXM6</accession>
<protein>
    <submittedName>
        <fullName evidence="2">EpsG family protein</fullName>
    </submittedName>
</protein>
<dbReference type="AlphaFoldDB" id="A0A9D2VXM6"/>
<feature type="transmembrane region" description="Helical" evidence="1">
    <location>
        <begin position="216"/>
        <end position="233"/>
    </location>
</feature>
<feature type="transmembrane region" description="Helical" evidence="1">
    <location>
        <begin position="137"/>
        <end position="155"/>
    </location>
</feature>
<feature type="transmembrane region" description="Helical" evidence="1">
    <location>
        <begin position="182"/>
        <end position="204"/>
    </location>
</feature>
<feature type="transmembrane region" description="Helical" evidence="1">
    <location>
        <begin position="40"/>
        <end position="59"/>
    </location>
</feature>
<reference evidence="2" key="1">
    <citation type="journal article" date="2021" name="PeerJ">
        <title>Extensive microbial diversity within the chicken gut microbiome revealed by metagenomics and culture.</title>
        <authorList>
            <person name="Gilroy R."/>
            <person name="Ravi A."/>
            <person name="Getino M."/>
            <person name="Pursley I."/>
            <person name="Horton D.L."/>
            <person name="Alikhan N.F."/>
            <person name="Baker D."/>
            <person name="Gharbi K."/>
            <person name="Hall N."/>
            <person name="Watson M."/>
            <person name="Adriaenssens E.M."/>
            <person name="Foster-Nyarko E."/>
            <person name="Jarju S."/>
            <person name="Secka A."/>
            <person name="Antonio M."/>
            <person name="Oren A."/>
            <person name="Chaudhuri R.R."/>
            <person name="La Ragione R."/>
            <person name="Hildebrand F."/>
            <person name="Pallen M.J."/>
        </authorList>
    </citation>
    <scope>NUCLEOTIDE SEQUENCE</scope>
    <source>
        <strain evidence="2">USAMLcec4-12693</strain>
    </source>
</reference>
<comment type="caution">
    <text evidence="2">The sequence shown here is derived from an EMBL/GenBank/DDBJ whole genome shotgun (WGS) entry which is preliminary data.</text>
</comment>
<dbReference type="Proteomes" id="UP000813420">
    <property type="component" value="Unassembled WGS sequence"/>
</dbReference>
<proteinExistence type="predicted"/>
<name>A0A9D2VXM6_9FIRM</name>